<feature type="domain" description="Putative DnaT-like" evidence="1">
    <location>
        <begin position="7"/>
        <end position="165"/>
    </location>
</feature>
<protein>
    <recommendedName>
        <fullName evidence="1">Putative DnaT-like domain-containing protein</fullName>
    </recommendedName>
</protein>
<keyword evidence="3" id="KW-1185">Reference proteome</keyword>
<reference evidence="2 3" key="1">
    <citation type="submission" date="2023-05" db="EMBL/GenBank/DDBJ databases">
        <authorList>
            <person name="Yin Y."/>
            <person name="Lu Z."/>
        </authorList>
    </citation>
    <scope>NUCLEOTIDE SEQUENCE [LARGE SCALE GENOMIC DNA]</scope>
    <source>
        <strain evidence="2 3">ZM22</strain>
    </source>
</reference>
<accession>A0ABY8SVV0</accession>
<organism evidence="2 3">
    <name type="scientific">Comamonas resistens</name>
    <dbReference type="NCBI Taxonomy" id="3046670"/>
    <lineage>
        <taxon>Bacteria</taxon>
        <taxon>Pseudomonadati</taxon>
        <taxon>Pseudomonadota</taxon>
        <taxon>Betaproteobacteria</taxon>
        <taxon>Burkholderiales</taxon>
        <taxon>Comamonadaceae</taxon>
        <taxon>Comamonas</taxon>
    </lineage>
</organism>
<evidence type="ECO:0000313" key="3">
    <source>
        <dbReference type="Proteomes" id="UP001240697"/>
    </source>
</evidence>
<dbReference type="Proteomes" id="UP001240697">
    <property type="component" value="Chromosome"/>
</dbReference>
<dbReference type="InterPro" id="IPR046787">
    <property type="entry name" value="DnaT_2"/>
</dbReference>
<gene>
    <name evidence="2" type="ORF">QMY55_08560</name>
</gene>
<sequence length="172" mass="18358">MTHYGTLSGALAYHAVSAGGAAWSAVGVTDDQRTSALVRASRSLDGQYGARYPGRPTAGRAQSLAWPRVDAFDFCQTPPEALPEDAVPVEIERATYALALVELRTPGASSPSFTPGAINKREKVDVIERERFGPNDGLSLTLEAQRAQLAEVEDSLRCLLKSSGAVQCILRV</sequence>
<dbReference type="RefSeq" id="WP_283488200.1">
    <property type="nucleotide sequence ID" value="NZ_CP125947.1"/>
</dbReference>
<evidence type="ECO:0000313" key="2">
    <source>
        <dbReference type="EMBL" id="WHS67153.1"/>
    </source>
</evidence>
<evidence type="ECO:0000259" key="1">
    <source>
        <dbReference type="Pfam" id="PF20557"/>
    </source>
</evidence>
<proteinExistence type="predicted"/>
<dbReference type="Pfam" id="PF20557">
    <property type="entry name" value="DnaT_2"/>
    <property type="match status" value="1"/>
</dbReference>
<dbReference type="EMBL" id="CP125947">
    <property type="protein sequence ID" value="WHS67153.1"/>
    <property type="molecule type" value="Genomic_DNA"/>
</dbReference>
<name>A0ABY8SVV0_9BURK</name>